<dbReference type="AlphaFoldDB" id="A0AAJ4TKL6"/>
<keyword evidence="2" id="KW-0449">Lipoprotein</keyword>
<evidence type="ECO:0000313" key="3">
    <source>
        <dbReference type="Proteomes" id="UP000683421"/>
    </source>
</evidence>
<evidence type="ECO:0000313" key="2">
    <source>
        <dbReference type="EMBL" id="QWU99015.1"/>
    </source>
</evidence>
<name>A0AAJ4TKL6_9GAMM</name>
<accession>A0AAJ4TKL6</accession>
<dbReference type="RefSeq" id="WP_216692010.1">
    <property type="nucleotide sequence ID" value="NZ_CP076680.1"/>
</dbReference>
<feature type="transmembrane region" description="Helical" evidence="1">
    <location>
        <begin position="47"/>
        <end position="62"/>
    </location>
</feature>
<dbReference type="Proteomes" id="UP000683421">
    <property type="component" value="Chromosome"/>
</dbReference>
<dbReference type="EMBL" id="CP076680">
    <property type="protein sequence ID" value="QWU99015.1"/>
    <property type="molecule type" value="Genomic_DNA"/>
</dbReference>
<sequence>MNSIRDLLSKVFTAYMAGLISGLVIEIIWILVTTHSLNLNEDLKLELYRMMIWGGVWALILVSPFPKNIWVRSAAMALIVILFNYMIRMPYSGDGFFASNAGNDVFYANLIFNCPWAMLAGFIYTLASNK</sequence>
<keyword evidence="3" id="KW-1185">Reference proteome</keyword>
<keyword evidence="1" id="KW-1133">Transmembrane helix</keyword>
<gene>
    <name evidence="2" type="ORF">KQR59_07905</name>
</gene>
<keyword evidence="1" id="KW-0472">Membrane</keyword>
<protein>
    <submittedName>
        <fullName evidence="2">Membrane lipoprotein</fullName>
    </submittedName>
</protein>
<feature type="transmembrane region" description="Helical" evidence="1">
    <location>
        <begin position="107"/>
        <end position="127"/>
    </location>
</feature>
<evidence type="ECO:0000256" key="1">
    <source>
        <dbReference type="SAM" id="Phobius"/>
    </source>
</evidence>
<feature type="transmembrane region" description="Helical" evidence="1">
    <location>
        <begin position="12"/>
        <end position="32"/>
    </location>
</feature>
<dbReference type="KEGG" id="fsr:KQR59_07905"/>
<feature type="transmembrane region" description="Helical" evidence="1">
    <location>
        <begin position="69"/>
        <end position="87"/>
    </location>
</feature>
<proteinExistence type="predicted"/>
<reference evidence="2 3" key="1">
    <citation type="submission" date="2021-06" db="EMBL/GenBank/DDBJ databases">
        <title>Ulceroglandular infection and bacteremia caused by Francisella salimarina in an immunocompromised patient, France.</title>
        <authorList>
            <person name="Hennebique A."/>
            <person name="Caspar Y."/>
            <person name="Maurin M."/>
            <person name="Boisset S."/>
            <person name="Pelloux I."/>
            <person name="Gallego-Hernanz M.P."/>
            <person name="Burucoa C."/>
            <person name="Cazenave-Roblot F."/>
            <person name="Plouzeau C."/>
            <person name="Rammaert B."/>
        </authorList>
    </citation>
    <scope>NUCLEOTIDE SEQUENCE [LARGE SCALE GENOMIC DNA]</scope>
    <source>
        <strain evidence="2 3">CHUGA-F75</strain>
    </source>
</reference>
<keyword evidence="1" id="KW-0812">Transmembrane</keyword>
<organism evidence="2 3">
    <name type="scientific">Francisella salimarina</name>
    <dbReference type="NCBI Taxonomy" id="2599927"/>
    <lineage>
        <taxon>Bacteria</taxon>
        <taxon>Pseudomonadati</taxon>
        <taxon>Pseudomonadota</taxon>
        <taxon>Gammaproteobacteria</taxon>
        <taxon>Thiotrichales</taxon>
        <taxon>Francisellaceae</taxon>
        <taxon>Francisella</taxon>
    </lineage>
</organism>